<dbReference type="PANTHER" id="PTHR35851:SF1">
    <property type="entry name" value="CELL DIVISION PROTEIN FTSQ"/>
    <property type="match status" value="1"/>
</dbReference>
<proteinExistence type="predicted"/>
<keyword evidence="3" id="KW-0997">Cell inner membrane</keyword>
<dbReference type="Pfam" id="PF03799">
    <property type="entry name" value="FtsQ_DivIB_C"/>
    <property type="match status" value="1"/>
</dbReference>
<keyword evidence="2" id="KW-1003">Cell membrane</keyword>
<evidence type="ECO:0000259" key="10">
    <source>
        <dbReference type="PROSITE" id="PS51779"/>
    </source>
</evidence>
<dbReference type="InterPro" id="IPR013685">
    <property type="entry name" value="POTRA_FtsQ_type"/>
</dbReference>
<keyword evidence="8" id="KW-0131">Cell cycle</keyword>
<evidence type="ECO:0000256" key="7">
    <source>
        <dbReference type="ARBA" id="ARBA00023136"/>
    </source>
</evidence>
<evidence type="ECO:0000256" key="5">
    <source>
        <dbReference type="ARBA" id="ARBA00022692"/>
    </source>
</evidence>
<dbReference type="InterPro" id="IPR034746">
    <property type="entry name" value="POTRA"/>
</dbReference>
<comment type="subcellular location">
    <subcellularLocation>
        <location evidence="1">Membrane</location>
    </subcellularLocation>
</comment>
<evidence type="ECO:0000256" key="8">
    <source>
        <dbReference type="ARBA" id="ARBA00023306"/>
    </source>
</evidence>
<gene>
    <name evidence="11" type="ORF">MNBD_DELTA03-1098</name>
</gene>
<dbReference type="GO" id="GO:0090529">
    <property type="term" value="P:cell septum assembly"/>
    <property type="evidence" value="ECO:0007669"/>
    <property type="project" value="InterPro"/>
</dbReference>
<sequence>MKRTAGDWLVHVLARRSSENRRQFILCFILLAAIGGGAAGLGMLVYHSLSRSDFFQITEIRINGIHRLRRDRILTLGRVRVGDNLLSLNTDKIKTRLAAEPWIAKAEVDREWPNRLIITIKERKPLCLLNQGGKLSYVDRHGRVFAAVEAGDELDYPVISGLPTAAKAGPGGPLSLALKFIHYAGLGSDFLPRQNISELHFRKKGGEILFLADRPFPIYLGKVIDRSSYSRLAKVLEWLYKHRKFKEVSYIKMGYGEEKILVVKNR</sequence>
<evidence type="ECO:0000256" key="6">
    <source>
        <dbReference type="ARBA" id="ARBA00022989"/>
    </source>
</evidence>
<accession>A0A3B0VEE7</accession>
<evidence type="ECO:0000256" key="1">
    <source>
        <dbReference type="ARBA" id="ARBA00004370"/>
    </source>
</evidence>
<reference evidence="11" key="1">
    <citation type="submission" date="2018-06" db="EMBL/GenBank/DDBJ databases">
        <authorList>
            <person name="Zhirakovskaya E."/>
        </authorList>
    </citation>
    <scope>NUCLEOTIDE SEQUENCE</scope>
</reference>
<dbReference type="PANTHER" id="PTHR35851">
    <property type="entry name" value="CELL DIVISION PROTEIN FTSQ"/>
    <property type="match status" value="1"/>
</dbReference>
<dbReference type="PROSITE" id="PS51779">
    <property type="entry name" value="POTRA"/>
    <property type="match status" value="1"/>
</dbReference>
<dbReference type="InterPro" id="IPR026579">
    <property type="entry name" value="FtsQ"/>
</dbReference>
<dbReference type="InterPro" id="IPR005548">
    <property type="entry name" value="Cell_div_FtsQ/DivIB_C"/>
</dbReference>
<evidence type="ECO:0000256" key="4">
    <source>
        <dbReference type="ARBA" id="ARBA00022618"/>
    </source>
</evidence>
<keyword evidence="5 9" id="KW-0812">Transmembrane</keyword>
<dbReference type="Pfam" id="PF08478">
    <property type="entry name" value="POTRA_1"/>
    <property type="match status" value="1"/>
</dbReference>
<organism evidence="11">
    <name type="scientific">hydrothermal vent metagenome</name>
    <dbReference type="NCBI Taxonomy" id="652676"/>
    <lineage>
        <taxon>unclassified sequences</taxon>
        <taxon>metagenomes</taxon>
        <taxon>ecological metagenomes</taxon>
    </lineage>
</organism>
<evidence type="ECO:0000256" key="2">
    <source>
        <dbReference type="ARBA" id="ARBA00022475"/>
    </source>
</evidence>
<feature type="domain" description="POTRA" evidence="10">
    <location>
        <begin position="55"/>
        <end position="123"/>
    </location>
</feature>
<name>A0A3B0VEE7_9ZZZZ</name>
<dbReference type="Gene3D" id="3.10.20.310">
    <property type="entry name" value="membrane protein fhac"/>
    <property type="match status" value="1"/>
</dbReference>
<evidence type="ECO:0000313" key="11">
    <source>
        <dbReference type="EMBL" id="VAW38703.1"/>
    </source>
</evidence>
<dbReference type="AlphaFoldDB" id="A0A3B0VEE7"/>
<dbReference type="EMBL" id="UOEX01000259">
    <property type="protein sequence ID" value="VAW38703.1"/>
    <property type="molecule type" value="Genomic_DNA"/>
</dbReference>
<feature type="transmembrane region" description="Helical" evidence="9">
    <location>
        <begin position="24"/>
        <end position="46"/>
    </location>
</feature>
<dbReference type="GO" id="GO:0016020">
    <property type="term" value="C:membrane"/>
    <property type="evidence" value="ECO:0007669"/>
    <property type="project" value="UniProtKB-SubCell"/>
</dbReference>
<protein>
    <recommendedName>
        <fullName evidence="10">POTRA domain-containing protein</fullName>
    </recommendedName>
</protein>
<keyword evidence="7 9" id="KW-0472">Membrane</keyword>
<evidence type="ECO:0000256" key="3">
    <source>
        <dbReference type="ARBA" id="ARBA00022519"/>
    </source>
</evidence>
<keyword evidence="6 9" id="KW-1133">Transmembrane helix</keyword>
<evidence type="ECO:0000256" key="9">
    <source>
        <dbReference type="SAM" id="Phobius"/>
    </source>
</evidence>
<keyword evidence="4" id="KW-0132">Cell division</keyword>